<proteinExistence type="predicted"/>
<protein>
    <recommendedName>
        <fullName evidence="1">Lantibiotic dehydratase N-terminal domain-containing protein</fullName>
    </recommendedName>
</protein>
<organism evidence="2 3">
    <name type="scientific">Herpetosiphon geysericola</name>
    <dbReference type="NCBI Taxonomy" id="70996"/>
    <lineage>
        <taxon>Bacteria</taxon>
        <taxon>Bacillati</taxon>
        <taxon>Chloroflexota</taxon>
        <taxon>Chloroflexia</taxon>
        <taxon>Herpetosiphonales</taxon>
        <taxon>Herpetosiphonaceae</taxon>
        <taxon>Herpetosiphon</taxon>
    </lineage>
</organism>
<feature type="domain" description="Lantibiotic dehydratase N-terminal" evidence="1">
    <location>
        <begin position="157"/>
        <end position="817"/>
    </location>
</feature>
<name>A0A0N8GT56_9CHLR</name>
<reference evidence="2 3" key="1">
    <citation type="submission" date="2015-07" db="EMBL/GenBank/DDBJ databases">
        <title>Whole genome sequence of Herpetosiphon geysericola DSM 7119.</title>
        <authorList>
            <person name="Hemp J."/>
            <person name="Ward L.M."/>
            <person name="Pace L.A."/>
            <person name="Fischer W.W."/>
        </authorList>
    </citation>
    <scope>NUCLEOTIDE SEQUENCE [LARGE SCALE GENOMIC DNA]</scope>
    <source>
        <strain evidence="2 3">DSM 7119</strain>
    </source>
</reference>
<evidence type="ECO:0000313" key="2">
    <source>
        <dbReference type="EMBL" id="KPL91162.1"/>
    </source>
</evidence>
<dbReference type="EMBL" id="LGKP01000007">
    <property type="protein sequence ID" value="KPL91162.1"/>
    <property type="molecule type" value="Genomic_DNA"/>
</dbReference>
<dbReference type="AlphaFoldDB" id="A0A0N8GT56"/>
<dbReference type="Proteomes" id="UP000050277">
    <property type="component" value="Unassembled WGS sequence"/>
</dbReference>
<comment type="caution">
    <text evidence="2">The sequence shown here is derived from an EMBL/GenBank/DDBJ whole genome shotgun (WGS) entry which is preliminary data.</text>
</comment>
<dbReference type="Pfam" id="PF04738">
    <property type="entry name" value="Lant_dehydr_N"/>
    <property type="match status" value="1"/>
</dbReference>
<dbReference type="RefSeq" id="WP_054532975.1">
    <property type="nucleotide sequence ID" value="NZ_LGKP01000007.1"/>
</dbReference>
<dbReference type="STRING" id="70996.SE18_03185"/>
<dbReference type="InterPro" id="IPR006827">
    <property type="entry name" value="Lant_deHydtase_N"/>
</dbReference>
<evidence type="ECO:0000259" key="1">
    <source>
        <dbReference type="Pfam" id="PF04738"/>
    </source>
</evidence>
<evidence type="ECO:0000313" key="3">
    <source>
        <dbReference type="Proteomes" id="UP000050277"/>
    </source>
</evidence>
<gene>
    <name evidence="2" type="ORF">SE18_03185</name>
</gene>
<dbReference type="OrthoDB" id="2442707at2"/>
<accession>A0A0N8GT56</accession>
<sequence length="896" mass="100839">MTDLYQSSIVIAAEQVARPSWQPASPVLVRVGGTSYNQLHQLKFERTIALFQAILRQQRWLDNHTQALVDLLYTLIGTTQGPLKSSLVALKRDIFNRRLPLLSDVASLRGFEHPSLRGQVLRFRRSLQQVQRAWREARRTFEQELQAKRRLLQQSYAQPAFQKAVQVASSTLASSLPRYINADPSQLRSRERKTEVGAYQYLMRMASKTSPFSHFGPLVLGSADANLAQPIVVEGQTPQARAVSQLRRSAVGAIRKALVRVPAINGYLPLRLNPSSFVDGEDLVFSRLRQQLDDPNQFFASWQRRGKRSALLDSVLAAFGEQQQWGYADLLELLQTQHPALNPAKLSQTLNQLISSGLLFYDLDLPSDYQDPLLALAEQVAHIPTAEAGQVRELLQTVAEVAQNYAHATVAQRWQLEQQLRQTIDQILAFAPNANQTSSQLGQLIVEDVVWDDLAVHLGQPLLASLASDLAPVLECGFQRDGRGPSQSWLLDIFTHAFGEGGQTDALLGFAPEYNRLSSNTAELPMPRISAIQQRQRRYGQFLNQALDAAPESREVVLDPEVFWQLAADFGQHNHYGSTSIQFQVAASSQAALEQGDYLLALNYTLPGFGRFLTRYLSLLPAPNWQTYVQSAWQPLQAQAVNALPAEIVSVLEHNAQVHVPFTANVIVPPDEPTYRTQTTQHGVGDLRLAHDPVADQLRVYSRAADGSQQELLPLYMGFLHMVSLPILQRVLAQLSPSSYHMEQLRPREQTLVSRKHPANTISHTPRLRIGRLVLQRESWNVPSAAIPSSVANDEFLSFFNWYSWAEQAGLPSEVFVRIQRPLSSKHLNMWTNHKPLALDFENYFSIQMLRHVIADDQVSLTLEEMLPSPQQQWFDLDQQPYVIEFQVEFNRGGGQ</sequence>
<keyword evidence="3" id="KW-1185">Reference proteome</keyword>